<protein>
    <submittedName>
        <fullName evidence="2">Uncharacterized protein</fullName>
    </submittedName>
</protein>
<sequence>MFLRRAWSVPGVSGDPAAVRARRWSDVAIAAWSAAVLLGFVLGRLLGVGGTWLDVVRGVLGAPADQL</sequence>
<name>A0A1G7MFX5_9ACTN</name>
<feature type="transmembrane region" description="Helical" evidence="1">
    <location>
        <begin position="27"/>
        <end position="47"/>
    </location>
</feature>
<reference evidence="3" key="1">
    <citation type="submission" date="2016-10" db="EMBL/GenBank/DDBJ databases">
        <authorList>
            <person name="Varghese N."/>
            <person name="Submissions S."/>
        </authorList>
    </citation>
    <scope>NUCLEOTIDE SEQUENCE [LARGE SCALE GENOMIC DNA]</scope>
    <source>
        <strain evidence="3">DSM 44268</strain>
    </source>
</reference>
<keyword evidence="3" id="KW-1185">Reference proteome</keyword>
<dbReference type="AlphaFoldDB" id="A0A1G7MFX5"/>
<evidence type="ECO:0000313" key="2">
    <source>
        <dbReference type="EMBL" id="SDF60738.1"/>
    </source>
</evidence>
<keyword evidence="1" id="KW-1133">Transmembrane helix</keyword>
<proteinExistence type="predicted"/>
<dbReference type="EMBL" id="FNBT01000005">
    <property type="protein sequence ID" value="SDF60738.1"/>
    <property type="molecule type" value="Genomic_DNA"/>
</dbReference>
<dbReference type="Proteomes" id="UP000199406">
    <property type="component" value="Unassembled WGS sequence"/>
</dbReference>
<organism evidence="2 3">
    <name type="scientific">Blastococcus aurantiacus</name>
    <dbReference type="NCBI Taxonomy" id="1550231"/>
    <lineage>
        <taxon>Bacteria</taxon>
        <taxon>Bacillati</taxon>
        <taxon>Actinomycetota</taxon>
        <taxon>Actinomycetes</taxon>
        <taxon>Geodermatophilales</taxon>
        <taxon>Geodermatophilaceae</taxon>
        <taxon>Blastococcus</taxon>
    </lineage>
</organism>
<keyword evidence="1" id="KW-0812">Transmembrane</keyword>
<gene>
    <name evidence="2" type="ORF">SAMN05660662_2697</name>
</gene>
<evidence type="ECO:0000256" key="1">
    <source>
        <dbReference type="SAM" id="Phobius"/>
    </source>
</evidence>
<evidence type="ECO:0000313" key="3">
    <source>
        <dbReference type="Proteomes" id="UP000199406"/>
    </source>
</evidence>
<accession>A0A1G7MFX5</accession>
<keyword evidence="1" id="KW-0472">Membrane</keyword>